<evidence type="ECO:0000256" key="9">
    <source>
        <dbReference type="HAMAP-Rule" id="MF_00183"/>
    </source>
</evidence>
<protein>
    <recommendedName>
        <fullName evidence="9">1-deoxy-D-xylulose 5-phosphate reductoisomerase</fullName>
        <shortName evidence="9">DXP reductoisomerase</shortName>
        <ecNumber evidence="9">1.1.1.267</ecNumber>
    </recommendedName>
    <alternativeName>
        <fullName evidence="9">1-deoxyxylulose-5-phosphate reductoisomerase</fullName>
    </alternativeName>
    <alternativeName>
        <fullName evidence="9">2-C-methyl-D-erythritol 4-phosphate synthase</fullName>
    </alternativeName>
</protein>
<evidence type="ECO:0000256" key="3">
    <source>
        <dbReference type="ARBA" id="ARBA00022723"/>
    </source>
</evidence>
<comment type="caution">
    <text evidence="13">The sequence shown here is derived from an EMBL/GenBank/DDBJ whole genome shotgun (WGS) entry which is preliminary data.</text>
</comment>
<dbReference type="GO" id="GO:0030145">
    <property type="term" value="F:manganese ion binding"/>
    <property type="evidence" value="ECO:0007669"/>
    <property type="project" value="TreeGrafter"/>
</dbReference>
<feature type="binding site" evidence="9">
    <location>
        <position position="154"/>
    </location>
    <ligand>
        <name>1-deoxy-D-xylulose 5-phosphate</name>
        <dbReference type="ChEBI" id="CHEBI:57792"/>
    </ligand>
</feature>
<keyword evidence="5 9" id="KW-0560">Oxidoreductase</keyword>
<dbReference type="PANTHER" id="PTHR30525">
    <property type="entry name" value="1-DEOXY-D-XYLULOSE 5-PHOSPHATE REDUCTOISOMERASE"/>
    <property type="match status" value="1"/>
</dbReference>
<feature type="binding site" evidence="9">
    <location>
        <position position="14"/>
    </location>
    <ligand>
        <name>NADPH</name>
        <dbReference type="ChEBI" id="CHEBI:57783"/>
    </ligand>
</feature>
<dbReference type="Proteomes" id="UP000287853">
    <property type="component" value="Unassembled WGS sequence"/>
</dbReference>
<feature type="binding site" evidence="9">
    <location>
        <position position="40"/>
    </location>
    <ligand>
        <name>NADPH</name>
        <dbReference type="ChEBI" id="CHEBI:57783"/>
    </ligand>
</feature>
<feature type="binding site" evidence="9">
    <location>
        <position position="13"/>
    </location>
    <ligand>
        <name>NADPH</name>
        <dbReference type="ChEBI" id="CHEBI:57783"/>
    </ligand>
</feature>
<feature type="binding site" evidence="9">
    <location>
        <position position="219"/>
    </location>
    <ligand>
        <name>1-deoxy-D-xylulose 5-phosphate</name>
        <dbReference type="ChEBI" id="CHEBI:57792"/>
    </ligand>
</feature>
<dbReference type="InterPro" id="IPR036169">
    <property type="entry name" value="DXPR_C_sf"/>
</dbReference>
<feature type="binding site" evidence="9">
    <location>
        <position position="126"/>
    </location>
    <ligand>
        <name>NADPH</name>
        <dbReference type="ChEBI" id="CHEBI:57783"/>
    </ligand>
</feature>
<feature type="domain" description="DXP reductoisomerase C-terminal" evidence="12">
    <location>
        <begin position="263"/>
        <end position="379"/>
    </location>
</feature>
<dbReference type="InterPro" id="IPR013512">
    <property type="entry name" value="DXP_reductoisomerase_N"/>
</dbReference>
<feature type="domain" description="1-deoxy-D-xylulose 5-phosphate reductoisomerase N-terminal" evidence="10">
    <location>
        <begin position="7"/>
        <end position="134"/>
    </location>
</feature>
<dbReference type="Gene3D" id="1.10.1740.10">
    <property type="match status" value="1"/>
</dbReference>
<feature type="binding site" evidence="9">
    <location>
        <position position="152"/>
    </location>
    <ligand>
        <name>Mn(2+)</name>
        <dbReference type="ChEBI" id="CHEBI:29035"/>
    </ligand>
</feature>
<feature type="binding site" evidence="9">
    <location>
        <position position="178"/>
    </location>
    <ligand>
        <name>1-deoxy-D-xylulose 5-phosphate</name>
        <dbReference type="ChEBI" id="CHEBI:57792"/>
    </ligand>
</feature>
<dbReference type="GO" id="GO:0070402">
    <property type="term" value="F:NADPH binding"/>
    <property type="evidence" value="ECO:0007669"/>
    <property type="project" value="InterPro"/>
</dbReference>
<dbReference type="EMBL" id="MTKO01000092">
    <property type="protein sequence ID" value="RWX44574.1"/>
    <property type="molecule type" value="Genomic_DNA"/>
</dbReference>
<feature type="binding site" evidence="9">
    <location>
        <position position="201"/>
    </location>
    <ligand>
        <name>1-deoxy-D-xylulose 5-phosphate</name>
        <dbReference type="ChEBI" id="CHEBI:57792"/>
    </ligand>
</feature>
<comment type="cofactor">
    <cofactor evidence="9">
        <name>Mg(2+)</name>
        <dbReference type="ChEBI" id="CHEBI:18420"/>
    </cofactor>
    <cofactor evidence="9">
        <name>Mn(2+)</name>
        <dbReference type="ChEBI" id="CHEBI:29035"/>
    </cofactor>
</comment>
<feature type="binding site" evidence="9">
    <location>
        <position position="15"/>
    </location>
    <ligand>
        <name>NADPH</name>
        <dbReference type="ChEBI" id="CHEBI:57783"/>
    </ligand>
</feature>
<comment type="function">
    <text evidence="9">Catalyzes the NADPH-dependent rearrangement and reduction of 1-deoxy-D-xylulose-5-phosphate (DXP) to 2-C-methyl-D-erythritol 4-phosphate (MEP).</text>
</comment>
<dbReference type="GO" id="GO:0030604">
    <property type="term" value="F:1-deoxy-D-xylulose-5-phosphate reductoisomerase activity"/>
    <property type="evidence" value="ECO:0007669"/>
    <property type="project" value="UniProtKB-UniRule"/>
</dbReference>
<feature type="binding site" evidence="9">
    <location>
        <position position="223"/>
    </location>
    <ligand>
        <name>1-deoxy-D-xylulose 5-phosphate</name>
        <dbReference type="ChEBI" id="CHEBI:57792"/>
    </ligand>
</feature>
<evidence type="ECO:0000313" key="13">
    <source>
        <dbReference type="EMBL" id="RWX44574.1"/>
    </source>
</evidence>
<dbReference type="SUPFAM" id="SSF55347">
    <property type="entry name" value="Glyceraldehyde-3-phosphate dehydrogenase-like, C-terminal domain"/>
    <property type="match status" value="1"/>
</dbReference>
<feature type="binding site" evidence="9">
    <location>
        <position position="214"/>
    </location>
    <ligand>
        <name>1-deoxy-D-xylulose 5-phosphate</name>
        <dbReference type="ChEBI" id="CHEBI:57792"/>
    </ligand>
</feature>
<feature type="binding site" evidence="9">
    <location>
        <position position="128"/>
    </location>
    <ligand>
        <name>NADPH</name>
        <dbReference type="ChEBI" id="CHEBI:57783"/>
    </ligand>
</feature>
<dbReference type="UniPathway" id="UPA00056">
    <property type="reaction ID" value="UER00092"/>
</dbReference>
<feature type="binding site" evidence="9">
    <location>
        <position position="153"/>
    </location>
    <ligand>
        <name>1-deoxy-D-xylulose 5-phosphate</name>
        <dbReference type="ChEBI" id="CHEBI:57792"/>
    </ligand>
</feature>
<dbReference type="EC" id="1.1.1.267" evidence="9"/>
<evidence type="ECO:0000256" key="5">
    <source>
        <dbReference type="ARBA" id="ARBA00023002"/>
    </source>
</evidence>
<dbReference type="HAMAP" id="MF_00183">
    <property type="entry name" value="DXP_reductoisom"/>
    <property type="match status" value="1"/>
</dbReference>
<comment type="similarity">
    <text evidence="2 9">Belongs to the DXR family.</text>
</comment>
<dbReference type="SUPFAM" id="SSF69055">
    <property type="entry name" value="1-deoxy-D-xylulose-5-phosphate reductoisomerase, C-terminal domain"/>
    <property type="match status" value="1"/>
</dbReference>
<dbReference type="SUPFAM" id="SSF51735">
    <property type="entry name" value="NAD(P)-binding Rossmann-fold domains"/>
    <property type="match status" value="1"/>
</dbReference>
<dbReference type="InterPro" id="IPR036291">
    <property type="entry name" value="NAD(P)-bd_dom_sf"/>
</dbReference>
<keyword evidence="4 9" id="KW-0521">NADP</keyword>
<dbReference type="NCBIfam" id="TIGR00243">
    <property type="entry name" value="Dxr"/>
    <property type="match status" value="1"/>
</dbReference>
<dbReference type="InterPro" id="IPR026877">
    <property type="entry name" value="DXPR_C"/>
</dbReference>
<organism evidence="13 14">
    <name type="scientific">Candidatus Electrothrix aarhusensis</name>
    <dbReference type="NCBI Taxonomy" id="1859131"/>
    <lineage>
        <taxon>Bacteria</taxon>
        <taxon>Pseudomonadati</taxon>
        <taxon>Thermodesulfobacteriota</taxon>
        <taxon>Desulfobulbia</taxon>
        <taxon>Desulfobulbales</taxon>
        <taxon>Desulfobulbaceae</taxon>
        <taxon>Candidatus Electrothrix</taxon>
    </lineage>
</organism>
<feature type="binding site" evidence="9">
    <location>
        <position position="41"/>
    </location>
    <ligand>
        <name>NADPH</name>
        <dbReference type="ChEBI" id="CHEBI:57783"/>
    </ligand>
</feature>
<dbReference type="GO" id="GO:0016853">
    <property type="term" value="F:isomerase activity"/>
    <property type="evidence" value="ECO:0007669"/>
    <property type="project" value="UniProtKB-KW"/>
</dbReference>
<keyword evidence="6 9" id="KW-0464">Manganese</keyword>
<keyword evidence="9" id="KW-0460">Magnesium</keyword>
<feature type="binding site" evidence="9">
    <location>
        <position position="220"/>
    </location>
    <ligand>
        <name>1-deoxy-D-xylulose 5-phosphate</name>
        <dbReference type="ChEBI" id="CHEBI:57792"/>
    </ligand>
</feature>
<dbReference type="InterPro" id="IPR003821">
    <property type="entry name" value="DXP_reductoisomerase"/>
</dbReference>
<dbReference type="Gene3D" id="3.40.50.720">
    <property type="entry name" value="NAD(P)-binding Rossmann-like Domain"/>
    <property type="match status" value="1"/>
</dbReference>
<comment type="catalytic activity">
    <reaction evidence="8">
        <text>2-C-methyl-D-erythritol 4-phosphate + NADP(+) = 1-deoxy-D-xylulose 5-phosphate + NADPH + H(+)</text>
        <dbReference type="Rhea" id="RHEA:13717"/>
        <dbReference type="ChEBI" id="CHEBI:15378"/>
        <dbReference type="ChEBI" id="CHEBI:57783"/>
        <dbReference type="ChEBI" id="CHEBI:57792"/>
        <dbReference type="ChEBI" id="CHEBI:58262"/>
        <dbReference type="ChEBI" id="CHEBI:58349"/>
        <dbReference type="EC" id="1.1.1.267"/>
    </reaction>
    <physiologicalReaction direction="right-to-left" evidence="8">
        <dbReference type="Rhea" id="RHEA:13719"/>
    </physiologicalReaction>
</comment>
<dbReference type="PANTHER" id="PTHR30525:SF0">
    <property type="entry name" value="1-DEOXY-D-XYLULOSE 5-PHOSPHATE REDUCTOISOMERASE, CHLOROPLASTIC"/>
    <property type="match status" value="1"/>
</dbReference>
<proteinExistence type="inferred from homology"/>
<feature type="binding site" evidence="9">
    <location>
        <position position="223"/>
    </location>
    <ligand>
        <name>Mn(2+)</name>
        <dbReference type="ChEBI" id="CHEBI:29035"/>
    </ligand>
</feature>
<feature type="binding site" evidence="9">
    <location>
        <position position="39"/>
    </location>
    <ligand>
        <name>NADPH</name>
        <dbReference type="ChEBI" id="CHEBI:57783"/>
    </ligand>
</feature>
<evidence type="ECO:0000313" key="14">
    <source>
        <dbReference type="Proteomes" id="UP000287853"/>
    </source>
</evidence>
<dbReference type="Pfam" id="PF13288">
    <property type="entry name" value="DXPR_C"/>
    <property type="match status" value="1"/>
</dbReference>
<accession>A0A3S3QHH3</accession>
<name>A0A3S3QHH3_9BACT</name>
<evidence type="ECO:0000256" key="4">
    <source>
        <dbReference type="ARBA" id="ARBA00022857"/>
    </source>
</evidence>
<evidence type="ECO:0000256" key="1">
    <source>
        <dbReference type="ARBA" id="ARBA00005094"/>
    </source>
</evidence>
<evidence type="ECO:0000256" key="8">
    <source>
        <dbReference type="ARBA" id="ARBA00048543"/>
    </source>
</evidence>
<dbReference type="AlphaFoldDB" id="A0A3S3QHH3"/>
<feature type="binding site" evidence="9">
    <location>
        <position position="16"/>
    </location>
    <ligand>
        <name>NADPH</name>
        <dbReference type="ChEBI" id="CHEBI:57783"/>
    </ligand>
</feature>
<dbReference type="NCBIfam" id="NF009114">
    <property type="entry name" value="PRK12464.1"/>
    <property type="match status" value="1"/>
</dbReference>
<feature type="domain" description="1-deoxy-D-xylulose 5-phosphate reductoisomerase C-terminal" evidence="11">
    <location>
        <begin position="148"/>
        <end position="231"/>
    </location>
</feature>
<feature type="binding site" evidence="9">
    <location>
        <position position="127"/>
    </location>
    <ligand>
        <name>1-deoxy-D-xylulose 5-phosphate</name>
        <dbReference type="ChEBI" id="CHEBI:57792"/>
    </ligand>
</feature>
<reference evidence="13 14" key="1">
    <citation type="submission" date="2017-01" db="EMBL/GenBank/DDBJ databases">
        <title>The cable genome- insights into the physiology and evolution of filamentous bacteria capable of sulfide oxidation via long distance electron transfer.</title>
        <authorList>
            <person name="Schreiber L."/>
            <person name="Bjerg J.T."/>
            <person name="Boggild A."/>
            <person name="Van De Vossenberg J."/>
            <person name="Meysman F."/>
            <person name="Nielsen L.P."/>
            <person name="Schramm A."/>
            <person name="Kjeldsen K.U."/>
        </authorList>
    </citation>
    <scope>NUCLEOTIDE SEQUENCE [LARGE SCALE GENOMIC DNA]</scope>
    <source>
        <strain evidence="13">MCF</strain>
    </source>
</reference>
<evidence type="ECO:0000256" key="2">
    <source>
        <dbReference type="ARBA" id="ARBA00006825"/>
    </source>
</evidence>
<gene>
    <name evidence="9" type="primary">dxr</name>
    <name evidence="13" type="ORF">H206_01488</name>
</gene>
<dbReference type="PIRSF" id="PIRSF006205">
    <property type="entry name" value="Dxp_reductismrs"/>
    <property type="match status" value="1"/>
</dbReference>
<keyword evidence="14" id="KW-1185">Reference proteome</keyword>
<evidence type="ECO:0000259" key="10">
    <source>
        <dbReference type="Pfam" id="PF02670"/>
    </source>
</evidence>
<keyword evidence="13" id="KW-0413">Isomerase</keyword>
<comment type="pathway">
    <text evidence="1 9">Isoprenoid biosynthesis; isopentenyl diphosphate biosynthesis via DXP pathway; isopentenyl diphosphate from 1-deoxy-D-xylulose 5-phosphate: step 1/6.</text>
</comment>
<keyword evidence="3 9" id="KW-0479">Metal-binding</keyword>
<evidence type="ECO:0000256" key="6">
    <source>
        <dbReference type="ARBA" id="ARBA00023211"/>
    </source>
</evidence>
<feature type="binding site" evidence="9">
    <location>
        <position position="154"/>
    </location>
    <ligand>
        <name>Mn(2+)</name>
        <dbReference type="ChEBI" id="CHEBI:29035"/>
    </ligand>
</feature>
<dbReference type="InterPro" id="IPR013644">
    <property type="entry name" value="DXP_reductoisomerase_C"/>
</dbReference>
<evidence type="ECO:0000259" key="11">
    <source>
        <dbReference type="Pfam" id="PF08436"/>
    </source>
</evidence>
<dbReference type="Pfam" id="PF08436">
    <property type="entry name" value="DXP_redisom_C"/>
    <property type="match status" value="1"/>
</dbReference>
<dbReference type="GO" id="GO:0051484">
    <property type="term" value="P:isopentenyl diphosphate biosynthetic process, methylerythritol 4-phosphate pathway involved in terpenoid biosynthetic process"/>
    <property type="evidence" value="ECO:0007669"/>
    <property type="project" value="UniProtKB-ARBA"/>
</dbReference>
<sequence length="391" mass="42243">MKAFKSLSLLGSTGSIGKNVLNVVRSFPDRFRIVGLSAGRNIAELADQVQEFQPECISVADQALASQLITLLPEEYRGKVFWGEEGNQKVATVPAAEMLVSAVVGAVGLLPTLAAIAEGKDIGLANKETLVMAGRLVMQAAREHKVSLLPIDSEHSAIFQALEAGRRDDVGMIILTASGGPFRALDKEGLRRVTPDQALAHPNWDMGRKISIDSATMMNKGLEVIEACWLFDVPVEKIRVVVHPESIVHSLVEYIDGSVMAQLGIPDMRIPIAYALSYPERIPLNLSRLSLSECGKLSFEKPDYDRFPALGLAFRVMEEGGVKPAVLNAANEIAVAAFLDEQIGFTDITAIVASTLDCFAPGDDLDLDAILAADRKAREIAEKEVAQRQLA</sequence>
<feature type="binding site" evidence="9">
    <location>
        <position position="207"/>
    </location>
    <ligand>
        <name>NADPH</name>
        <dbReference type="ChEBI" id="CHEBI:57783"/>
    </ligand>
</feature>
<dbReference type="Pfam" id="PF02670">
    <property type="entry name" value="DXP_reductoisom"/>
    <property type="match status" value="1"/>
</dbReference>
<keyword evidence="7 9" id="KW-0414">Isoprene biosynthesis</keyword>
<evidence type="ECO:0000256" key="7">
    <source>
        <dbReference type="ARBA" id="ARBA00023229"/>
    </source>
</evidence>
<evidence type="ECO:0000259" key="12">
    <source>
        <dbReference type="Pfam" id="PF13288"/>
    </source>
</evidence>
<dbReference type="FunFam" id="3.40.50.720:FF:000045">
    <property type="entry name" value="1-deoxy-D-xylulose 5-phosphate reductoisomerase"/>
    <property type="match status" value="1"/>
</dbReference>